<feature type="compositionally biased region" description="Basic residues" evidence="1">
    <location>
        <begin position="1"/>
        <end position="15"/>
    </location>
</feature>
<accession>A0A5B8JNK3</accession>
<evidence type="ECO:0000313" key="3">
    <source>
        <dbReference type="EMBL" id="QDY79213.1"/>
    </source>
</evidence>
<feature type="signal peptide" evidence="2">
    <location>
        <begin position="1"/>
        <end position="39"/>
    </location>
</feature>
<evidence type="ECO:0000256" key="2">
    <source>
        <dbReference type="SAM" id="SignalP"/>
    </source>
</evidence>
<evidence type="ECO:0000313" key="4">
    <source>
        <dbReference type="Proteomes" id="UP000320580"/>
    </source>
</evidence>
<feature type="region of interest" description="Disordered" evidence="1">
    <location>
        <begin position="1"/>
        <end position="20"/>
    </location>
</feature>
<keyword evidence="2" id="KW-0732">Signal</keyword>
<dbReference type="EMBL" id="CP042266">
    <property type="protein sequence ID" value="QDY79213.1"/>
    <property type="molecule type" value="Genomic_DNA"/>
</dbReference>
<dbReference type="RefSeq" id="WP_146482513.1">
    <property type="nucleotide sequence ID" value="NZ_CP042266.1"/>
</dbReference>
<dbReference type="KEGG" id="sqz:FQU76_24875"/>
<proteinExistence type="predicted"/>
<organism evidence="3 4">
    <name type="scientific">Streptomyces qinzhouensis</name>
    <dbReference type="NCBI Taxonomy" id="2599401"/>
    <lineage>
        <taxon>Bacteria</taxon>
        <taxon>Bacillati</taxon>
        <taxon>Actinomycetota</taxon>
        <taxon>Actinomycetes</taxon>
        <taxon>Kitasatosporales</taxon>
        <taxon>Streptomycetaceae</taxon>
        <taxon>Streptomyces</taxon>
    </lineage>
</organism>
<feature type="chain" id="PRO_5039520394" evidence="2">
    <location>
        <begin position="40"/>
        <end position="171"/>
    </location>
</feature>
<protein>
    <submittedName>
        <fullName evidence="3">DUF3515 domain-containing protein</fullName>
    </submittedName>
</protein>
<dbReference type="InterPro" id="IPR021903">
    <property type="entry name" value="DUF3515"/>
</dbReference>
<sequence>MTSARRSRRHDRPRSRSAAPSLRLALSAAVLLAVAACSADRPEVAVPRPPDGESALCEALDGQLPETVGGQDRSDPEPASKLTASWGDAAIVLRCGVPRPAGMSDPAAQAVEADGVNWMLERTGDGTRFTTTYRETYVEVSMDERYANDATPLARLAGAVKETVPATLELP</sequence>
<dbReference type="Pfam" id="PF12028">
    <property type="entry name" value="DUF3515"/>
    <property type="match status" value="1"/>
</dbReference>
<dbReference type="AlphaFoldDB" id="A0A5B8JNK3"/>
<name>A0A5B8JNK3_9ACTN</name>
<evidence type="ECO:0000256" key="1">
    <source>
        <dbReference type="SAM" id="MobiDB-lite"/>
    </source>
</evidence>
<dbReference type="Proteomes" id="UP000320580">
    <property type="component" value="Chromosome"/>
</dbReference>
<keyword evidence="4" id="KW-1185">Reference proteome</keyword>
<reference evidence="3 4" key="1">
    <citation type="submission" date="2019-07" db="EMBL/GenBank/DDBJ databases">
        <authorList>
            <person name="Zhu P."/>
        </authorList>
    </citation>
    <scope>NUCLEOTIDE SEQUENCE [LARGE SCALE GENOMIC DNA]</scope>
    <source>
        <strain evidence="3 4">SSL-25</strain>
    </source>
</reference>
<gene>
    <name evidence="3" type="ORF">FQU76_24875</name>
</gene>
<dbReference type="OrthoDB" id="3213819at2"/>